<accession>A0A9Q9AKX5</accession>
<evidence type="ECO:0000256" key="1">
    <source>
        <dbReference type="ARBA" id="ARBA00001255"/>
    </source>
</evidence>
<feature type="domain" description="Glycoside-hydrolase family GH114 TIM-barrel" evidence="5">
    <location>
        <begin position="73"/>
        <end position="301"/>
    </location>
</feature>
<keyword evidence="4" id="KW-0732">Signal</keyword>
<evidence type="ECO:0000313" key="6">
    <source>
        <dbReference type="EMBL" id="USW47952.1"/>
    </source>
</evidence>
<feature type="compositionally biased region" description="Low complexity" evidence="3">
    <location>
        <begin position="48"/>
        <end position="64"/>
    </location>
</feature>
<gene>
    <name evidence="6" type="ORF">Slin15195_G012710</name>
</gene>
<dbReference type="PANTHER" id="PTHR35273">
    <property type="entry name" value="ALPHA-1,4 POLYGALACTOSAMINIDASE, PUTATIVE (AFU_ORTHOLOGUE AFUA_3G07890)-RELATED"/>
    <property type="match status" value="1"/>
</dbReference>
<dbReference type="PROSITE" id="PS51257">
    <property type="entry name" value="PROKAR_LIPOPROTEIN"/>
    <property type="match status" value="1"/>
</dbReference>
<protein>
    <recommendedName>
        <fullName evidence="2">alpha-galactosidase</fullName>
        <ecNumber evidence="2">3.2.1.22</ecNumber>
    </recommendedName>
</protein>
<dbReference type="GO" id="GO:0004557">
    <property type="term" value="F:alpha-galactosidase activity"/>
    <property type="evidence" value="ECO:0007669"/>
    <property type="project" value="UniProtKB-EC"/>
</dbReference>
<dbReference type="InterPro" id="IPR004352">
    <property type="entry name" value="GH114_TIM-barrel"/>
</dbReference>
<proteinExistence type="predicted"/>
<dbReference type="OrthoDB" id="2108802at2759"/>
<comment type="catalytic activity">
    <reaction evidence="1">
        <text>Hydrolysis of terminal, non-reducing alpha-D-galactose residues in alpha-D-galactosides, including galactose oligosaccharides, galactomannans and galactolipids.</text>
        <dbReference type="EC" id="3.2.1.22"/>
    </reaction>
</comment>
<dbReference type="AlphaFoldDB" id="A0A9Q9AKX5"/>
<dbReference type="InterPro" id="IPR017853">
    <property type="entry name" value="GH"/>
</dbReference>
<evidence type="ECO:0000256" key="2">
    <source>
        <dbReference type="ARBA" id="ARBA00012755"/>
    </source>
</evidence>
<name>A0A9Q9AKX5_9PEZI</name>
<evidence type="ECO:0000256" key="3">
    <source>
        <dbReference type="SAM" id="MobiDB-lite"/>
    </source>
</evidence>
<feature type="region of interest" description="Disordered" evidence="3">
    <location>
        <begin position="42"/>
        <end position="73"/>
    </location>
</feature>
<dbReference type="Gene3D" id="3.20.20.70">
    <property type="entry name" value="Aldolase class I"/>
    <property type="match status" value="1"/>
</dbReference>
<feature type="chain" id="PRO_5040471082" description="alpha-galactosidase" evidence="4">
    <location>
        <begin position="19"/>
        <end position="308"/>
    </location>
</feature>
<evidence type="ECO:0000259" key="5">
    <source>
        <dbReference type="Pfam" id="PF03537"/>
    </source>
</evidence>
<feature type="signal peptide" evidence="4">
    <location>
        <begin position="1"/>
        <end position="18"/>
    </location>
</feature>
<dbReference type="PANTHER" id="PTHR35273:SF2">
    <property type="entry name" value="ALPHA-GALACTOSIDASE"/>
    <property type="match status" value="1"/>
</dbReference>
<sequence>MAKRSSFLALQLAAACLAASNVNIAELLGALSPLKNWPPSDWIENALPTGTTPPSSSSSTASSGRAKPTAGQTWNIQLKNVPPTSAADNDAYSTWDFDMAAANSSIIDTFHAKGRYVICYFSAGSVENYRSDAGDFPSEAVGKVMDGWPDEKWVDVRNQGVRDVMKKRINEAKSKGCDGVDPDNIDGYQNESGFDLTLDDAVDFVRFLAQTAHDAGLTYGLKNGGEIVDRVVDVSDWDINEECVNYQECDAYRPFIDANKPVLHLEYPDDSPKLSIEDFKKKSCSDSDAKGFSTLIKDRDLGEYTLVC</sequence>
<dbReference type="SUPFAM" id="SSF51445">
    <property type="entry name" value="(Trans)glycosidases"/>
    <property type="match status" value="1"/>
</dbReference>
<dbReference type="Proteomes" id="UP001056384">
    <property type="component" value="Chromosome 1"/>
</dbReference>
<dbReference type="Pfam" id="PF03537">
    <property type="entry name" value="Glyco_hydro_114"/>
    <property type="match status" value="1"/>
</dbReference>
<evidence type="ECO:0000256" key="4">
    <source>
        <dbReference type="SAM" id="SignalP"/>
    </source>
</evidence>
<keyword evidence="7" id="KW-1185">Reference proteome</keyword>
<reference evidence="6" key="1">
    <citation type="submission" date="2022-06" db="EMBL/GenBank/DDBJ databases">
        <title>Complete genome sequences of two strains of the flax pathogen Septoria linicola.</title>
        <authorList>
            <person name="Lapalu N."/>
            <person name="Simon A."/>
            <person name="Demenou B."/>
            <person name="Paumier D."/>
            <person name="Guillot M.-P."/>
            <person name="Gout L."/>
            <person name="Valade R."/>
        </authorList>
    </citation>
    <scope>NUCLEOTIDE SEQUENCE</scope>
    <source>
        <strain evidence="6">SE15195</strain>
    </source>
</reference>
<dbReference type="EMBL" id="CP099418">
    <property type="protein sequence ID" value="USW47952.1"/>
    <property type="molecule type" value="Genomic_DNA"/>
</dbReference>
<organism evidence="6 7">
    <name type="scientific">Septoria linicola</name>
    <dbReference type="NCBI Taxonomy" id="215465"/>
    <lineage>
        <taxon>Eukaryota</taxon>
        <taxon>Fungi</taxon>
        <taxon>Dikarya</taxon>
        <taxon>Ascomycota</taxon>
        <taxon>Pezizomycotina</taxon>
        <taxon>Dothideomycetes</taxon>
        <taxon>Dothideomycetidae</taxon>
        <taxon>Mycosphaerellales</taxon>
        <taxon>Mycosphaerellaceae</taxon>
        <taxon>Septoria</taxon>
    </lineage>
</organism>
<evidence type="ECO:0000313" key="7">
    <source>
        <dbReference type="Proteomes" id="UP001056384"/>
    </source>
</evidence>
<dbReference type="InterPro" id="IPR013785">
    <property type="entry name" value="Aldolase_TIM"/>
</dbReference>
<dbReference type="EC" id="3.2.1.22" evidence="2"/>